<accession>A0ABR4D5Y0</accession>
<feature type="coiled-coil region" evidence="1">
    <location>
        <begin position="168"/>
        <end position="195"/>
    </location>
</feature>
<evidence type="ECO:0000256" key="2">
    <source>
        <dbReference type="SAM" id="MobiDB-lite"/>
    </source>
</evidence>
<evidence type="ECO:0000256" key="1">
    <source>
        <dbReference type="SAM" id="Coils"/>
    </source>
</evidence>
<dbReference type="Pfam" id="PF00170">
    <property type="entry name" value="bZIP_1"/>
    <property type="match status" value="1"/>
</dbReference>
<dbReference type="EMBL" id="JAZGUE010000006">
    <property type="protein sequence ID" value="KAL2265771.1"/>
    <property type="molecule type" value="Genomic_DNA"/>
</dbReference>
<dbReference type="SUPFAM" id="SSF57959">
    <property type="entry name" value="Leucine zipper domain"/>
    <property type="match status" value="1"/>
</dbReference>
<organism evidence="4 5">
    <name type="scientific">Remersonia thermophila</name>
    <dbReference type="NCBI Taxonomy" id="72144"/>
    <lineage>
        <taxon>Eukaryota</taxon>
        <taxon>Fungi</taxon>
        <taxon>Dikarya</taxon>
        <taxon>Ascomycota</taxon>
        <taxon>Pezizomycotina</taxon>
        <taxon>Sordariomycetes</taxon>
        <taxon>Sordariomycetidae</taxon>
        <taxon>Sordariales</taxon>
        <taxon>Sordariales incertae sedis</taxon>
        <taxon>Remersonia</taxon>
    </lineage>
</organism>
<gene>
    <name evidence="4" type="ORF">VTJ83DRAFT_6871</name>
</gene>
<dbReference type="CDD" id="cd14810">
    <property type="entry name" value="bZIP_u1"/>
    <property type="match status" value="1"/>
</dbReference>
<protein>
    <recommendedName>
        <fullName evidence="3">BZIP domain-containing protein</fullName>
    </recommendedName>
</protein>
<evidence type="ECO:0000259" key="3">
    <source>
        <dbReference type="PROSITE" id="PS50217"/>
    </source>
</evidence>
<evidence type="ECO:0000313" key="5">
    <source>
        <dbReference type="Proteomes" id="UP001600064"/>
    </source>
</evidence>
<dbReference type="Gene3D" id="1.20.5.170">
    <property type="match status" value="1"/>
</dbReference>
<reference evidence="4 5" key="1">
    <citation type="journal article" date="2024" name="Commun. Biol.">
        <title>Comparative genomic analysis of thermophilic fungi reveals convergent evolutionary adaptations and gene losses.</title>
        <authorList>
            <person name="Steindorff A.S."/>
            <person name="Aguilar-Pontes M.V."/>
            <person name="Robinson A.J."/>
            <person name="Andreopoulos B."/>
            <person name="LaButti K."/>
            <person name="Kuo A."/>
            <person name="Mondo S."/>
            <person name="Riley R."/>
            <person name="Otillar R."/>
            <person name="Haridas S."/>
            <person name="Lipzen A."/>
            <person name="Grimwood J."/>
            <person name="Schmutz J."/>
            <person name="Clum A."/>
            <person name="Reid I.D."/>
            <person name="Moisan M.C."/>
            <person name="Butler G."/>
            <person name="Nguyen T.T.M."/>
            <person name="Dewar K."/>
            <person name="Conant G."/>
            <person name="Drula E."/>
            <person name="Henrissat B."/>
            <person name="Hansel C."/>
            <person name="Singer S."/>
            <person name="Hutchinson M.I."/>
            <person name="de Vries R.P."/>
            <person name="Natvig D.O."/>
            <person name="Powell A.J."/>
            <person name="Tsang A."/>
            <person name="Grigoriev I.V."/>
        </authorList>
    </citation>
    <scope>NUCLEOTIDE SEQUENCE [LARGE SCALE GENOMIC DNA]</scope>
    <source>
        <strain evidence="4 5">ATCC 22073</strain>
    </source>
</reference>
<dbReference type="Proteomes" id="UP001600064">
    <property type="component" value="Unassembled WGS sequence"/>
</dbReference>
<dbReference type="GeneID" id="98128274"/>
<proteinExistence type="predicted"/>
<dbReference type="InterPro" id="IPR046347">
    <property type="entry name" value="bZIP_sf"/>
</dbReference>
<dbReference type="RefSeq" id="XP_070864498.1">
    <property type="nucleotide sequence ID" value="XM_071013630.1"/>
</dbReference>
<sequence length="398" mass="44227">MDSSQPGGYDALGEFVDFSQLEFDGANAAGAAPTMSPTASSNMSSPPNLKTESSGSSEVFSGPSHQYNLYKQQTPFVPGALSTAMSMAPPHNFFQDYLSQQADLGDPFDFNTPLDPLDMEFQTSLLNSTINPNVISGQEADGLTSPMPSAAPTSTASSFVRPWPGMHQQAALARAQQQQRQQQQLERQRAIVQAAKQVQKSRTPQTSDSIAQQSVQQIMNAIRSEPVAPAPVKISPTINFPKKQKTEDEMDPDEKFLASEEAKKLDSRERRQLRNKVSARAFRSRRKEYISWLENELSDKHNENALLKAKNRALEDENARLTALTRELLMAPQFQDYLSDLASNPAKLAHLAQQRAHPEQPAAPPQPQMPHDMNPHQRAAHFQEQFQQFQQHQACYAA</sequence>
<evidence type="ECO:0000313" key="4">
    <source>
        <dbReference type="EMBL" id="KAL2265771.1"/>
    </source>
</evidence>
<dbReference type="PROSITE" id="PS50217">
    <property type="entry name" value="BZIP"/>
    <property type="match status" value="1"/>
</dbReference>
<feature type="region of interest" description="Disordered" evidence="2">
    <location>
        <begin position="349"/>
        <end position="378"/>
    </location>
</feature>
<keyword evidence="1" id="KW-0175">Coiled coil</keyword>
<comment type="caution">
    <text evidence="4">The sequence shown here is derived from an EMBL/GenBank/DDBJ whole genome shotgun (WGS) entry which is preliminary data.</text>
</comment>
<feature type="compositionally biased region" description="Low complexity" evidence="2">
    <location>
        <begin position="52"/>
        <end position="61"/>
    </location>
</feature>
<feature type="region of interest" description="Disordered" evidence="2">
    <location>
        <begin position="28"/>
        <end position="61"/>
    </location>
</feature>
<dbReference type="InterPro" id="IPR004827">
    <property type="entry name" value="bZIP"/>
</dbReference>
<dbReference type="PANTHER" id="PTHR37616">
    <property type="entry name" value="BZIP TRANSCRIPTION FACTOR 60-LIKE"/>
    <property type="match status" value="1"/>
</dbReference>
<name>A0ABR4D5Y0_9PEZI</name>
<dbReference type="PANTHER" id="PTHR37616:SF2">
    <property type="entry name" value="BZIP DOMAIN-CONTAINING PROTEIN"/>
    <property type="match status" value="1"/>
</dbReference>
<feature type="coiled-coil region" evidence="1">
    <location>
        <begin position="297"/>
        <end position="327"/>
    </location>
</feature>
<keyword evidence="5" id="KW-1185">Reference proteome</keyword>
<feature type="compositionally biased region" description="Polar residues" evidence="2">
    <location>
        <begin position="35"/>
        <end position="51"/>
    </location>
</feature>
<feature type="domain" description="BZIP" evidence="3">
    <location>
        <begin position="265"/>
        <end position="328"/>
    </location>
</feature>
<dbReference type="SMART" id="SM00338">
    <property type="entry name" value="BRLZ"/>
    <property type="match status" value="1"/>
</dbReference>